<feature type="region of interest" description="Disordered" evidence="1">
    <location>
        <begin position="1"/>
        <end position="26"/>
    </location>
</feature>
<dbReference type="Proteomes" id="UP001283361">
    <property type="component" value="Unassembled WGS sequence"/>
</dbReference>
<evidence type="ECO:0000313" key="2">
    <source>
        <dbReference type="EMBL" id="KAK3772083.1"/>
    </source>
</evidence>
<organism evidence="2 3">
    <name type="scientific">Elysia crispata</name>
    <name type="common">lettuce slug</name>
    <dbReference type="NCBI Taxonomy" id="231223"/>
    <lineage>
        <taxon>Eukaryota</taxon>
        <taxon>Metazoa</taxon>
        <taxon>Spiralia</taxon>
        <taxon>Lophotrochozoa</taxon>
        <taxon>Mollusca</taxon>
        <taxon>Gastropoda</taxon>
        <taxon>Heterobranchia</taxon>
        <taxon>Euthyneura</taxon>
        <taxon>Panpulmonata</taxon>
        <taxon>Sacoglossa</taxon>
        <taxon>Placobranchoidea</taxon>
        <taxon>Plakobranchidae</taxon>
        <taxon>Elysia</taxon>
    </lineage>
</organism>
<proteinExistence type="predicted"/>
<accession>A0AAE0ZMU0</accession>
<protein>
    <submittedName>
        <fullName evidence="2">Uncharacterized protein</fullName>
    </submittedName>
</protein>
<comment type="caution">
    <text evidence="2">The sequence shown here is derived from an EMBL/GenBank/DDBJ whole genome shotgun (WGS) entry which is preliminary data.</text>
</comment>
<evidence type="ECO:0000313" key="3">
    <source>
        <dbReference type="Proteomes" id="UP001283361"/>
    </source>
</evidence>
<sequence>MLTSPKSRERKRALSPLDSLSPDRNGKIKGSEVYVTWPLEGYLLVFRPGLHSLDPSLPDLGVQSLIVMEPAPFSNHFSAGSLYCLPPSMPDCFKILLAVKCTFKTLSSLTHRSG</sequence>
<dbReference type="EMBL" id="JAWDGP010003662">
    <property type="protein sequence ID" value="KAK3772083.1"/>
    <property type="molecule type" value="Genomic_DNA"/>
</dbReference>
<gene>
    <name evidence="2" type="ORF">RRG08_008320</name>
</gene>
<keyword evidence="3" id="KW-1185">Reference proteome</keyword>
<dbReference type="AlphaFoldDB" id="A0AAE0ZMU0"/>
<name>A0AAE0ZMU0_9GAST</name>
<evidence type="ECO:0000256" key="1">
    <source>
        <dbReference type="SAM" id="MobiDB-lite"/>
    </source>
</evidence>
<reference evidence="2" key="1">
    <citation type="journal article" date="2023" name="G3 (Bethesda)">
        <title>A reference genome for the long-term kleptoplast-retaining sea slug Elysia crispata morphotype clarki.</title>
        <authorList>
            <person name="Eastman K.E."/>
            <person name="Pendleton A.L."/>
            <person name="Shaikh M.A."/>
            <person name="Suttiyut T."/>
            <person name="Ogas R."/>
            <person name="Tomko P."/>
            <person name="Gavelis G."/>
            <person name="Widhalm J.R."/>
            <person name="Wisecaver J.H."/>
        </authorList>
    </citation>
    <scope>NUCLEOTIDE SEQUENCE</scope>
    <source>
        <strain evidence="2">ECLA1</strain>
    </source>
</reference>